<proteinExistence type="inferred from homology"/>
<comment type="catalytic activity">
    <reaction evidence="3">
        <text>N-terminal L-alanyl-[ribosomal protein bS18] + acetyl-CoA = N-terminal N(alpha)-acetyl-L-alanyl-[ribosomal protein bS18] + CoA + H(+)</text>
        <dbReference type="Rhea" id="RHEA:43756"/>
        <dbReference type="Rhea" id="RHEA-COMP:10676"/>
        <dbReference type="Rhea" id="RHEA-COMP:10677"/>
        <dbReference type="ChEBI" id="CHEBI:15378"/>
        <dbReference type="ChEBI" id="CHEBI:57287"/>
        <dbReference type="ChEBI" id="CHEBI:57288"/>
        <dbReference type="ChEBI" id="CHEBI:64718"/>
        <dbReference type="ChEBI" id="CHEBI:83683"/>
        <dbReference type="EC" id="2.3.1.266"/>
    </reaction>
</comment>
<dbReference type="InterPro" id="IPR006464">
    <property type="entry name" value="AcTrfase_RimI/Ard1"/>
</dbReference>
<keyword evidence="2" id="KW-0012">Acyltransferase</keyword>
<evidence type="ECO:0000256" key="3">
    <source>
        <dbReference type="RuleBase" id="RU363094"/>
    </source>
</evidence>
<dbReference type="PANTHER" id="PTHR42919:SF8">
    <property type="entry name" value="N-ALPHA-ACETYLTRANSFERASE 50"/>
    <property type="match status" value="1"/>
</dbReference>
<comment type="similarity">
    <text evidence="3">Belongs to the acetyltransferase family. RimI subfamily.</text>
</comment>
<accession>A0A7V3RHH3</accession>
<dbReference type="NCBIfam" id="TIGR01575">
    <property type="entry name" value="rimI"/>
    <property type="match status" value="1"/>
</dbReference>
<dbReference type="InterPro" id="IPR000182">
    <property type="entry name" value="GNAT_dom"/>
</dbReference>
<evidence type="ECO:0000259" key="4">
    <source>
        <dbReference type="PROSITE" id="PS51186"/>
    </source>
</evidence>
<dbReference type="Gene3D" id="3.40.630.30">
    <property type="match status" value="1"/>
</dbReference>
<dbReference type="InterPro" id="IPR016181">
    <property type="entry name" value="Acyl_CoA_acyltransferase"/>
</dbReference>
<protein>
    <recommendedName>
        <fullName evidence="3">[Ribosomal protein bS18]-alanine N-acetyltransferase</fullName>
        <ecNumber evidence="3">2.3.1.266</ecNumber>
    </recommendedName>
</protein>
<dbReference type="SUPFAM" id="SSF55729">
    <property type="entry name" value="Acyl-CoA N-acyltransferases (Nat)"/>
    <property type="match status" value="1"/>
</dbReference>
<evidence type="ECO:0000256" key="2">
    <source>
        <dbReference type="ARBA" id="ARBA00023315"/>
    </source>
</evidence>
<dbReference type="CDD" id="cd04301">
    <property type="entry name" value="NAT_SF"/>
    <property type="match status" value="1"/>
</dbReference>
<dbReference type="GO" id="GO:0008999">
    <property type="term" value="F:protein-N-terminal-alanine acetyltransferase activity"/>
    <property type="evidence" value="ECO:0007669"/>
    <property type="project" value="UniProtKB-EC"/>
</dbReference>
<dbReference type="AlphaFoldDB" id="A0A7V3RHH3"/>
<sequence length="149" mass="17267">MKYIIRQMKFSDIDPVYEIECQVFPNPWPKSFFENDIHKHNTIALVADLNNLIIGYALADCVVEELHITNIAVAPPYQHKGVGKALLSELERIGLERDCIYAYLEVRVNNSIAINFYKNFGYKIITLRKNYYLNGTDAYVMAKEMKEVL</sequence>
<dbReference type="GO" id="GO:0005737">
    <property type="term" value="C:cytoplasm"/>
    <property type="evidence" value="ECO:0007669"/>
    <property type="project" value="UniProtKB-SubCell"/>
</dbReference>
<dbReference type="Pfam" id="PF00583">
    <property type="entry name" value="Acetyltransf_1"/>
    <property type="match status" value="1"/>
</dbReference>
<evidence type="ECO:0000313" key="5">
    <source>
        <dbReference type="EMBL" id="HGE78320.1"/>
    </source>
</evidence>
<dbReference type="InterPro" id="IPR051556">
    <property type="entry name" value="N-term/lysine_N-AcTrnsfr"/>
</dbReference>
<gene>
    <name evidence="5" type="primary">rimI</name>
    <name evidence="5" type="ORF">ENX68_04890</name>
</gene>
<comment type="function">
    <text evidence="3">Acetylates the N-terminal alanine of ribosomal protein bS18.</text>
</comment>
<keyword evidence="1 5" id="KW-0808">Transferase</keyword>
<dbReference type="PROSITE" id="PS51186">
    <property type="entry name" value="GNAT"/>
    <property type="match status" value="1"/>
</dbReference>
<name>A0A7V3RHH3_UNCW3</name>
<dbReference type="EC" id="2.3.1.266" evidence="3"/>
<reference evidence="5" key="1">
    <citation type="journal article" date="2020" name="mSystems">
        <title>Genome- and Community-Level Interaction Insights into Carbon Utilization and Element Cycling Functions of Hydrothermarchaeota in Hydrothermal Sediment.</title>
        <authorList>
            <person name="Zhou Z."/>
            <person name="Liu Y."/>
            <person name="Xu W."/>
            <person name="Pan J."/>
            <person name="Luo Z.H."/>
            <person name="Li M."/>
        </authorList>
    </citation>
    <scope>NUCLEOTIDE SEQUENCE [LARGE SCALE GENOMIC DNA]</scope>
    <source>
        <strain evidence="5">SpSt-961</strain>
    </source>
</reference>
<dbReference type="EMBL" id="DTOZ01000131">
    <property type="protein sequence ID" value="HGE78320.1"/>
    <property type="molecule type" value="Genomic_DNA"/>
</dbReference>
<dbReference type="PANTHER" id="PTHR42919">
    <property type="entry name" value="N-ALPHA-ACETYLTRANSFERASE"/>
    <property type="match status" value="1"/>
</dbReference>
<comment type="subcellular location">
    <subcellularLocation>
        <location evidence="3">Cytoplasm</location>
    </subcellularLocation>
</comment>
<evidence type="ECO:0000256" key="1">
    <source>
        <dbReference type="ARBA" id="ARBA00022679"/>
    </source>
</evidence>
<feature type="domain" description="N-acetyltransferase" evidence="4">
    <location>
        <begin position="3"/>
        <end position="146"/>
    </location>
</feature>
<organism evidence="5">
    <name type="scientific">candidate division WOR-3 bacterium</name>
    <dbReference type="NCBI Taxonomy" id="2052148"/>
    <lineage>
        <taxon>Bacteria</taxon>
        <taxon>Bacteria division WOR-3</taxon>
    </lineage>
</organism>
<comment type="caution">
    <text evidence="5">The sequence shown here is derived from an EMBL/GenBank/DDBJ whole genome shotgun (WGS) entry which is preliminary data.</text>
</comment>
<keyword evidence="3" id="KW-0963">Cytoplasm</keyword>